<feature type="domain" description="Aminoglycoside phosphotransferase" evidence="1">
    <location>
        <begin position="28"/>
        <end position="256"/>
    </location>
</feature>
<dbReference type="InParanoid" id="A0A5R8QCR7"/>
<sequence length="291" mass="32667">MIQITKKLVAKLIAEQFPDWQHLPIQQVAKSGHDNRTFHLGNDLSVRLPSAEGYAEQIEKEYKWLPYLQNYISLPITKPIALGIPGSGYPWHWSVNQWLTGETLSPNTIDSEKQLALDLAQFLTELAAAPVADAPAAGEHNYYRGGNLTVYDAQTQTTLIDLKDIVDTEQCAVIWQLALASAWQNAPVWIHGDVAVGNLLAKNGRLSAVIDFGVCAIGDPACDLVMAWTYFDTDNRKVFKNALNYDEATWHRARGWALWKALITINQHAKDSELGQFAYKTLEQIFIEFNE</sequence>
<protein>
    <submittedName>
        <fullName evidence="2">Aminoglycoside phosphotransferase family protein</fullName>
    </submittedName>
</protein>
<dbReference type="RefSeq" id="WP_138190859.1">
    <property type="nucleotide sequence ID" value="NZ_VBWP01000004.1"/>
</dbReference>
<evidence type="ECO:0000313" key="3">
    <source>
        <dbReference type="Proteomes" id="UP000306912"/>
    </source>
</evidence>
<dbReference type="OrthoDB" id="3806873at2"/>
<dbReference type="Pfam" id="PF01636">
    <property type="entry name" value="APH"/>
    <property type="match status" value="1"/>
</dbReference>
<comment type="caution">
    <text evidence="2">The sequence shown here is derived from an EMBL/GenBank/DDBJ whole genome shotgun (WGS) entry which is preliminary data.</text>
</comment>
<organism evidence="2 3">
    <name type="scientific">Culicoidibacter larvae</name>
    <dbReference type="NCBI Taxonomy" id="2579976"/>
    <lineage>
        <taxon>Bacteria</taxon>
        <taxon>Bacillati</taxon>
        <taxon>Bacillota</taxon>
        <taxon>Culicoidibacteria</taxon>
        <taxon>Culicoidibacterales</taxon>
        <taxon>Culicoidibacteraceae</taxon>
        <taxon>Culicoidibacter</taxon>
    </lineage>
</organism>
<dbReference type="Gene3D" id="3.90.1200.10">
    <property type="match status" value="1"/>
</dbReference>
<dbReference type="CDD" id="cd05155">
    <property type="entry name" value="APH_ChoK_like_1"/>
    <property type="match status" value="1"/>
</dbReference>
<proteinExistence type="predicted"/>
<evidence type="ECO:0000259" key="1">
    <source>
        <dbReference type="Pfam" id="PF01636"/>
    </source>
</evidence>
<keyword evidence="2" id="KW-0808">Transferase</keyword>
<dbReference type="Proteomes" id="UP000306912">
    <property type="component" value="Unassembled WGS sequence"/>
</dbReference>
<dbReference type="InterPro" id="IPR051678">
    <property type="entry name" value="AGP_Transferase"/>
</dbReference>
<dbReference type="SUPFAM" id="SSF56112">
    <property type="entry name" value="Protein kinase-like (PK-like)"/>
    <property type="match status" value="1"/>
</dbReference>
<gene>
    <name evidence="2" type="ORF">FEZ08_06265</name>
</gene>
<name>A0A5R8QCR7_9FIRM</name>
<dbReference type="InterPro" id="IPR002575">
    <property type="entry name" value="Aminoglycoside_PTrfase"/>
</dbReference>
<dbReference type="InterPro" id="IPR011009">
    <property type="entry name" value="Kinase-like_dom_sf"/>
</dbReference>
<accession>A0A5R8QCR7</accession>
<dbReference type="AlphaFoldDB" id="A0A5R8QCR7"/>
<reference evidence="2 3" key="1">
    <citation type="submission" date="2019-05" db="EMBL/GenBank/DDBJ databases">
        <title>Culicoidintestinum kansasii gen. nov., sp. nov. from the gastrointestinal tract of the biting midge, Culicoides sonorensis.</title>
        <authorList>
            <person name="Neupane S."/>
            <person name="Ghosh A."/>
            <person name="Gunther S."/>
            <person name="Martin K."/>
            <person name="Zurek L."/>
        </authorList>
    </citation>
    <scope>NUCLEOTIDE SEQUENCE [LARGE SCALE GENOMIC DNA]</scope>
    <source>
        <strain evidence="2 3">CS-1</strain>
    </source>
</reference>
<keyword evidence="3" id="KW-1185">Reference proteome</keyword>
<dbReference type="EMBL" id="VBWP01000004">
    <property type="protein sequence ID" value="TLG74308.1"/>
    <property type="molecule type" value="Genomic_DNA"/>
</dbReference>
<dbReference type="PANTHER" id="PTHR21310">
    <property type="entry name" value="AMINOGLYCOSIDE PHOSPHOTRANSFERASE-RELATED-RELATED"/>
    <property type="match status" value="1"/>
</dbReference>
<dbReference type="PANTHER" id="PTHR21310:SF42">
    <property type="entry name" value="BIFUNCTIONAL AAC_APH"/>
    <property type="match status" value="1"/>
</dbReference>
<dbReference type="GO" id="GO:0016740">
    <property type="term" value="F:transferase activity"/>
    <property type="evidence" value="ECO:0007669"/>
    <property type="project" value="UniProtKB-KW"/>
</dbReference>
<evidence type="ECO:0000313" key="2">
    <source>
        <dbReference type="EMBL" id="TLG74308.1"/>
    </source>
</evidence>
<dbReference type="Gene3D" id="3.30.200.20">
    <property type="entry name" value="Phosphorylase Kinase, domain 1"/>
    <property type="match status" value="1"/>
</dbReference>